<dbReference type="Gene3D" id="3.90.740.10">
    <property type="entry name" value="Valyl/Leucyl/Isoleucyl-tRNA synthetase, editing domain"/>
    <property type="match status" value="1"/>
</dbReference>
<name>A0A1V6LXI5_9BACT</name>
<dbReference type="GO" id="GO:0000049">
    <property type="term" value="F:tRNA binding"/>
    <property type="evidence" value="ECO:0007669"/>
    <property type="project" value="InterPro"/>
</dbReference>
<dbReference type="Proteomes" id="UP000242219">
    <property type="component" value="Unassembled WGS sequence"/>
</dbReference>
<dbReference type="GO" id="GO:0005829">
    <property type="term" value="C:cytosol"/>
    <property type="evidence" value="ECO:0007669"/>
    <property type="project" value="TreeGrafter"/>
</dbReference>
<evidence type="ECO:0000256" key="3">
    <source>
        <dbReference type="ARBA" id="ARBA00022598"/>
    </source>
</evidence>
<dbReference type="RefSeq" id="WP_070067960.1">
    <property type="nucleotide sequence ID" value="NZ_MJUW02000114.1"/>
</dbReference>
<dbReference type="Pfam" id="PF00133">
    <property type="entry name" value="tRNA-synt_1"/>
    <property type="match status" value="1"/>
</dbReference>
<keyword evidence="15" id="KW-1185">Reference proteome</keyword>
<dbReference type="SUPFAM" id="SSF52374">
    <property type="entry name" value="Nucleotidylyl transferase"/>
    <property type="match status" value="1"/>
</dbReference>
<dbReference type="InterPro" id="IPR009008">
    <property type="entry name" value="Val/Leu/Ile-tRNA-synth_edit"/>
</dbReference>
<dbReference type="InterPro" id="IPR050081">
    <property type="entry name" value="Ile-tRNA_ligase"/>
</dbReference>
<evidence type="ECO:0000256" key="7">
    <source>
        <dbReference type="ARBA" id="ARBA00023146"/>
    </source>
</evidence>
<comment type="cofactor">
    <cofactor evidence="10">
        <name>Zn(2+)</name>
        <dbReference type="ChEBI" id="CHEBI:29105"/>
    </cofactor>
    <text evidence="10">Binds 1 zinc ion per subunit.</text>
</comment>
<comment type="subcellular location">
    <subcellularLocation>
        <location evidence="10">Cytoplasm</location>
    </subcellularLocation>
</comment>
<feature type="domain" description="Methionyl/Valyl/Leucyl/Isoleucyl-tRNA synthetase anticodon-binding" evidence="13">
    <location>
        <begin position="695"/>
        <end position="850"/>
    </location>
</feature>
<dbReference type="GO" id="GO:0006428">
    <property type="term" value="P:isoleucyl-tRNA aminoacylation"/>
    <property type="evidence" value="ECO:0007669"/>
    <property type="project" value="UniProtKB-UniRule"/>
</dbReference>
<feature type="binding site" evidence="10">
    <location>
        <position position="910"/>
    </location>
    <ligand>
        <name>Zn(2+)</name>
        <dbReference type="ChEBI" id="CHEBI:29105"/>
    </ligand>
</feature>
<evidence type="ECO:0000256" key="6">
    <source>
        <dbReference type="ARBA" id="ARBA00022917"/>
    </source>
</evidence>
<dbReference type="AlphaFoldDB" id="A0A1V6LXI5"/>
<feature type="domain" description="Aminoacyl-tRNA synthetase class Ia" evidence="11">
    <location>
        <begin position="27"/>
        <end position="651"/>
    </location>
</feature>
<dbReference type="Gene3D" id="1.10.10.830">
    <property type="entry name" value="Ile-tRNA synthetase CP2 domain-like"/>
    <property type="match status" value="1"/>
</dbReference>
<dbReference type="CDD" id="cd07960">
    <property type="entry name" value="Anticodon_Ia_Ile_BEm"/>
    <property type="match status" value="1"/>
</dbReference>
<comment type="subunit">
    <text evidence="10">Monomer.</text>
</comment>
<dbReference type="NCBIfam" id="TIGR00392">
    <property type="entry name" value="ileS"/>
    <property type="match status" value="1"/>
</dbReference>
<dbReference type="InterPro" id="IPR013155">
    <property type="entry name" value="M/V/L/I-tRNA-synth_anticd-bd"/>
</dbReference>
<feature type="binding site" evidence="10">
    <location>
        <position position="571"/>
    </location>
    <ligand>
        <name>L-isoleucyl-5'-AMP</name>
        <dbReference type="ChEBI" id="CHEBI:178002"/>
    </ligand>
</feature>
<dbReference type="GO" id="GO:0005524">
    <property type="term" value="F:ATP binding"/>
    <property type="evidence" value="ECO:0007669"/>
    <property type="project" value="UniProtKB-UniRule"/>
</dbReference>
<dbReference type="SUPFAM" id="SSF50677">
    <property type="entry name" value="ValRS/IleRS/LeuRS editing domain"/>
    <property type="match status" value="1"/>
</dbReference>
<keyword evidence="5 10" id="KW-0067">ATP-binding</keyword>
<keyword evidence="10" id="KW-0862">Zinc</keyword>
<dbReference type="PROSITE" id="PS00178">
    <property type="entry name" value="AA_TRNA_LIGASE_I"/>
    <property type="match status" value="1"/>
</dbReference>
<dbReference type="SUPFAM" id="SSF47323">
    <property type="entry name" value="Anticodon-binding domain of a subclass of class I aminoacyl-tRNA synthetases"/>
    <property type="match status" value="1"/>
</dbReference>
<evidence type="ECO:0000259" key="11">
    <source>
        <dbReference type="Pfam" id="PF00133"/>
    </source>
</evidence>
<dbReference type="InterPro" id="IPR033708">
    <property type="entry name" value="Anticodon_Ile_BEm"/>
</dbReference>
<dbReference type="Gene3D" id="3.40.50.620">
    <property type="entry name" value="HUPs"/>
    <property type="match status" value="2"/>
</dbReference>
<evidence type="ECO:0000256" key="1">
    <source>
        <dbReference type="ARBA" id="ARBA00006887"/>
    </source>
</evidence>
<organism evidence="14 15">
    <name type="scientific">Candidatus Brocadia sapporoensis</name>
    <dbReference type="NCBI Taxonomy" id="392547"/>
    <lineage>
        <taxon>Bacteria</taxon>
        <taxon>Pseudomonadati</taxon>
        <taxon>Planctomycetota</taxon>
        <taxon>Candidatus Brocadiia</taxon>
        <taxon>Candidatus Brocadiales</taxon>
        <taxon>Candidatus Brocadiaceae</taxon>
        <taxon>Candidatus Brocadia</taxon>
    </lineage>
</organism>
<dbReference type="GO" id="GO:0002161">
    <property type="term" value="F:aminoacyl-tRNA deacylase activity"/>
    <property type="evidence" value="ECO:0007669"/>
    <property type="project" value="InterPro"/>
</dbReference>
<evidence type="ECO:0000259" key="12">
    <source>
        <dbReference type="Pfam" id="PF06827"/>
    </source>
</evidence>
<feature type="binding site" evidence="10">
    <location>
        <position position="615"/>
    </location>
    <ligand>
        <name>ATP</name>
        <dbReference type="ChEBI" id="CHEBI:30616"/>
    </ligand>
</feature>
<feature type="short sequence motif" description="'KMSKS' region" evidence="10">
    <location>
        <begin position="612"/>
        <end position="616"/>
    </location>
</feature>
<comment type="caution">
    <text evidence="14">The sequence shown here is derived from an EMBL/GenBank/DDBJ whole genome shotgun (WGS) entry which is preliminary data.</text>
</comment>
<comment type="function">
    <text evidence="8 10">Catalyzes the attachment of isoleucine to tRNA(Ile). As IleRS can inadvertently accommodate and process structurally similar amino acids such as valine, to avoid such errors it has two additional distinct tRNA(Ile)-dependent editing activities. One activity is designated as 'pretransfer' editing and involves the hydrolysis of activated Val-AMP. The other activity is designated 'posttransfer' editing and involves deacylation of mischarged Val-tRNA(Ile).</text>
</comment>
<evidence type="ECO:0000256" key="4">
    <source>
        <dbReference type="ARBA" id="ARBA00022741"/>
    </source>
</evidence>
<keyword evidence="7 10" id="KW-0030">Aminoacyl-tRNA synthetase</keyword>
<comment type="domain">
    <text evidence="10">IleRS has two distinct active sites: one for aminoacylation and one for editing. The misactivated valine is translocated from the active site to the editing site, which sterically excludes the correctly activated isoleucine. The single editing site contains two valyl binding pockets, one specific for each substrate (Val-AMP or Val-tRNA(Ile)).</text>
</comment>
<dbReference type="GO" id="GO:0004822">
    <property type="term" value="F:isoleucine-tRNA ligase activity"/>
    <property type="evidence" value="ECO:0007669"/>
    <property type="project" value="UniProtKB-UniRule"/>
</dbReference>
<evidence type="ECO:0000256" key="10">
    <source>
        <dbReference type="HAMAP-Rule" id="MF_02002"/>
    </source>
</evidence>
<evidence type="ECO:0000313" key="14">
    <source>
        <dbReference type="EMBL" id="OQD44836.1"/>
    </source>
</evidence>
<protein>
    <recommendedName>
        <fullName evidence="10">Isoleucine--tRNA ligase</fullName>
        <ecNumber evidence="10">6.1.1.5</ecNumber>
    </recommendedName>
    <alternativeName>
        <fullName evidence="10">Isoleucyl-tRNA synthetase</fullName>
        <shortName evidence="10">IleRS</shortName>
    </alternativeName>
</protein>
<comment type="catalytic activity">
    <reaction evidence="9 10">
        <text>tRNA(Ile) + L-isoleucine + ATP = L-isoleucyl-tRNA(Ile) + AMP + diphosphate</text>
        <dbReference type="Rhea" id="RHEA:11060"/>
        <dbReference type="Rhea" id="RHEA-COMP:9666"/>
        <dbReference type="Rhea" id="RHEA-COMP:9695"/>
        <dbReference type="ChEBI" id="CHEBI:30616"/>
        <dbReference type="ChEBI" id="CHEBI:33019"/>
        <dbReference type="ChEBI" id="CHEBI:58045"/>
        <dbReference type="ChEBI" id="CHEBI:78442"/>
        <dbReference type="ChEBI" id="CHEBI:78528"/>
        <dbReference type="ChEBI" id="CHEBI:456215"/>
        <dbReference type="EC" id="6.1.1.5"/>
    </reaction>
</comment>
<dbReference type="Gene3D" id="1.10.730.20">
    <property type="match status" value="1"/>
</dbReference>
<evidence type="ECO:0000256" key="8">
    <source>
        <dbReference type="ARBA" id="ARBA00025217"/>
    </source>
</evidence>
<reference evidence="14 15" key="1">
    <citation type="journal article" date="2016" name="Genome Announc.">
        <title>Draft Genome Sequence of the Anaerobic Ammonium-Oxidizing Bacterium 'Candidatus Brocadia sp. 40'.</title>
        <authorList>
            <person name="Ali M."/>
            <person name="Haroon M.F."/>
            <person name="Narita Y."/>
            <person name="Zhang L."/>
            <person name="Rangel Shaw D."/>
            <person name="Okabe S."/>
            <person name="Saikaly P.E."/>
        </authorList>
    </citation>
    <scope>NUCLEOTIDE SEQUENCE [LARGE SCALE GENOMIC DNA]</scope>
    <source>
        <strain evidence="14 15">40</strain>
    </source>
</reference>
<accession>A0A1V6LXI5</accession>
<keyword evidence="10" id="KW-0479">Metal-binding</keyword>
<dbReference type="InterPro" id="IPR014729">
    <property type="entry name" value="Rossmann-like_a/b/a_fold"/>
</dbReference>
<feature type="short sequence motif" description="'HIGH' region" evidence="10">
    <location>
        <begin position="57"/>
        <end position="67"/>
    </location>
</feature>
<feature type="binding site" evidence="10">
    <location>
        <position position="930"/>
    </location>
    <ligand>
        <name>Zn(2+)</name>
        <dbReference type="ChEBI" id="CHEBI:29105"/>
    </ligand>
</feature>
<dbReference type="CDD" id="cd00818">
    <property type="entry name" value="IleRS_core"/>
    <property type="match status" value="1"/>
</dbReference>
<keyword evidence="2 10" id="KW-0963">Cytoplasm</keyword>
<comment type="similarity">
    <text evidence="1 10">Belongs to the class-I aminoacyl-tRNA synthetase family. IleS type 1 subfamily.</text>
</comment>
<feature type="domain" description="Zinc finger FPG/IleRS-type" evidence="12">
    <location>
        <begin position="908"/>
        <end position="935"/>
    </location>
</feature>
<dbReference type="InterPro" id="IPR001412">
    <property type="entry name" value="aa-tRNA-synth_I_CS"/>
</dbReference>
<dbReference type="FunFam" id="3.40.50.620:FF:000152">
    <property type="entry name" value="Isoleucine--tRNA ligase"/>
    <property type="match status" value="1"/>
</dbReference>
<dbReference type="Pfam" id="PF08264">
    <property type="entry name" value="Anticodon_1"/>
    <property type="match status" value="1"/>
</dbReference>
<evidence type="ECO:0000259" key="13">
    <source>
        <dbReference type="Pfam" id="PF08264"/>
    </source>
</evidence>
<evidence type="ECO:0000256" key="9">
    <source>
        <dbReference type="ARBA" id="ARBA00048359"/>
    </source>
</evidence>
<gene>
    <name evidence="10" type="primary">ileS</name>
    <name evidence="14" type="ORF">BIY37_11435</name>
</gene>
<dbReference type="HAMAP" id="MF_02002">
    <property type="entry name" value="Ile_tRNA_synth_type1"/>
    <property type="match status" value="1"/>
</dbReference>
<dbReference type="FunFam" id="1.10.730.20:FF:000001">
    <property type="entry name" value="Isoleucine--tRNA ligase"/>
    <property type="match status" value="1"/>
</dbReference>
<dbReference type="PRINTS" id="PR00984">
    <property type="entry name" value="TRNASYNTHILE"/>
</dbReference>
<dbReference type="InterPro" id="IPR023585">
    <property type="entry name" value="Ile-tRNA-ligase_type1"/>
</dbReference>
<dbReference type="InterPro" id="IPR010663">
    <property type="entry name" value="Znf_FPG/IleRS"/>
</dbReference>
<dbReference type="PANTHER" id="PTHR42765:SF1">
    <property type="entry name" value="ISOLEUCINE--TRNA LIGASE, MITOCHONDRIAL"/>
    <property type="match status" value="1"/>
</dbReference>
<feature type="binding site" evidence="10">
    <location>
        <position position="913"/>
    </location>
    <ligand>
        <name>Zn(2+)</name>
        <dbReference type="ChEBI" id="CHEBI:29105"/>
    </ligand>
</feature>
<dbReference type="EMBL" id="MJUW02000114">
    <property type="protein sequence ID" value="OQD44836.1"/>
    <property type="molecule type" value="Genomic_DNA"/>
</dbReference>
<dbReference type="InterPro" id="IPR002300">
    <property type="entry name" value="aa-tRNA-synth_Ia"/>
</dbReference>
<feature type="binding site" evidence="10">
    <location>
        <position position="933"/>
    </location>
    <ligand>
        <name>Zn(2+)</name>
        <dbReference type="ChEBI" id="CHEBI:29105"/>
    </ligand>
</feature>
<sequence>MEYKKTLNLPTTQFPMKADLLKKEPEIRKKWEKEQLYERLRKTRADKEKYILHDGPPYPTGELHIGTGLNKILKDFIVRYHTMQGYNVPYVPGWDCHGLPIEHRVMQEVGEERKNLTKPEIRKKCKKYAEKFVKLQKAQFQALGIMGDWEYPYLTFDPQYEAGIIEVFGRLVEKGYIYRSKKPVHWCPNELGQTTLAEAELDYREETKSPSIYVNFKLTDPISNLFKDAGSDGSCIMIWTTTPWTLPANVAIAVHPEHEYAAIRYHNPKTQKKEVTILAHKRIEAVMSSVGITDYQYLGKVQGRLLEGRRYRHPFMDRTGPIVLADYVTLSDGTGCVHTAPGHGQEDYLTGIKYHLPMLSPVDERGNFTAEAGEFTGLNILKDGNDLIVKKLEAVGALLDKKEIVHSYPHCWRCDDPVIFRATEQWFVSLDYDNLRQRVLEEIKRTKWIPSWGESRMAKMVSERPDWCISRQRSWGVPIPAFHCVHCRQAHININTINYVRDKFEKEGADIWFYKDVSFFLPPDTKCSHCGGNQFQKEMDIFDVWFESGSSHHAVLHKRNELSYPADLYLEGTDQHRGWFQLSLLPSVGAWDKAPFKSVLTHGFVVDEQGKKMSKSRGNFISVEDAVKEFGADVLRLWTSSLDYQNDMNVSRNLIVRCSDAYRRIRNTFRYLLSNLYDFDPKVNTIAYEGLPEIDRWALHMTQELIKSVRSAYESLQFHRVFHNIYNFCTVEMSAFYLDILKDRSYTFAKNSEERRAAQTVMYSILLNLVKLSAPIIAHTAEEVWAAIIHKDEDVSSIHLTTFPKEIPIWTDNTLQERWERLINIRTDVAKVLEKMRAAKLIGNSLEASVDLYTENEELWQFLKNYEKDFPMIFIVSEVKLGKNVTSKAVKGELITNLWIEGRVSQHKKCERCWNFRESVGTIKEHPSICTRCVTALQQLC</sequence>
<keyword evidence="6 10" id="KW-0648">Protein biosynthesis</keyword>
<dbReference type="PANTHER" id="PTHR42765">
    <property type="entry name" value="SOLEUCYL-TRNA SYNTHETASE"/>
    <property type="match status" value="1"/>
</dbReference>
<dbReference type="InterPro" id="IPR002301">
    <property type="entry name" value="Ile-tRNA-ligase"/>
</dbReference>
<keyword evidence="3 10" id="KW-0436">Ligase</keyword>
<evidence type="ECO:0000256" key="5">
    <source>
        <dbReference type="ARBA" id="ARBA00022840"/>
    </source>
</evidence>
<dbReference type="EC" id="6.1.1.5" evidence="10"/>
<proteinExistence type="inferred from homology"/>
<dbReference type="InterPro" id="IPR009080">
    <property type="entry name" value="tRNAsynth_Ia_anticodon-bd"/>
</dbReference>
<evidence type="ECO:0000256" key="2">
    <source>
        <dbReference type="ARBA" id="ARBA00022490"/>
    </source>
</evidence>
<evidence type="ECO:0000313" key="15">
    <source>
        <dbReference type="Proteomes" id="UP000242219"/>
    </source>
</evidence>
<dbReference type="GO" id="GO:0008270">
    <property type="term" value="F:zinc ion binding"/>
    <property type="evidence" value="ECO:0007669"/>
    <property type="project" value="UniProtKB-UniRule"/>
</dbReference>
<keyword evidence="4 10" id="KW-0547">Nucleotide-binding</keyword>
<dbReference type="Pfam" id="PF06827">
    <property type="entry name" value="zf-FPG_IleRS"/>
    <property type="match status" value="1"/>
</dbReference>